<dbReference type="GO" id="GO:0009279">
    <property type="term" value="C:cell outer membrane"/>
    <property type="evidence" value="ECO:0007669"/>
    <property type="project" value="UniProtKB-SubCell"/>
</dbReference>
<dbReference type="eggNOG" id="COG3637">
    <property type="taxonomic scope" value="Bacteria"/>
</dbReference>
<keyword evidence="6" id="KW-1185">Reference proteome</keyword>
<organism evidence="5 6">
    <name type="scientific">Bordetella trematum</name>
    <dbReference type="NCBI Taxonomy" id="123899"/>
    <lineage>
        <taxon>Bacteria</taxon>
        <taxon>Pseudomonadati</taxon>
        <taxon>Pseudomonadota</taxon>
        <taxon>Betaproteobacteria</taxon>
        <taxon>Burkholderiales</taxon>
        <taxon>Alcaligenaceae</taxon>
        <taxon>Bordetella</taxon>
    </lineage>
</organism>
<dbReference type="EMBL" id="LT546645">
    <property type="protein sequence ID" value="SAI73013.1"/>
    <property type="molecule type" value="Genomic_DNA"/>
</dbReference>
<dbReference type="OrthoDB" id="6101900at2"/>
<evidence type="ECO:0000256" key="2">
    <source>
        <dbReference type="ARBA" id="ARBA00022729"/>
    </source>
</evidence>
<dbReference type="AlphaFoldDB" id="A0A157R443"/>
<dbReference type="InterPro" id="IPR027385">
    <property type="entry name" value="Beta-barrel_OMP"/>
</dbReference>
<dbReference type="KEGG" id="btrm:SAMEA390648703494"/>
<dbReference type="GeneID" id="56589271"/>
<feature type="chain" id="PRO_5009816663" evidence="3">
    <location>
        <begin position="21"/>
        <end position="228"/>
    </location>
</feature>
<gene>
    <name evidence="5" type="primary">pagN</name>
    <name evidence="5" type="ORF">SAMEA3906487_03494</name>
</gene>
<accession>A0A157R443</accession>
<comment type="subcellular location">
    <subcellularLocation>
        <location evidence="1">Cell outer membrane</location>
    </subcellularLocation>
</comment>
<evidence type="ECO:0000259" key="4">
    <source>
        <dbReference type="Pfam" id="PF13505"/>
    </source>
</evidence>
<dbReference type="Proteomes" id="UP000076825">
    <property type="component" value="Chromosome 1"/>
</dbReference>
<dbReference type="Gene3D" id="2.40.160.20">
    <property type="match status" value="1"/>
</dbReference>
<dbReference type="STRING" id="123899.SAMEA3906487_03494"/>
<protein>
    <submittedName>
        <fullName evidence="5">Adhesin/virulence factor</fullName>
    </submittedName>
</protein>
<keyword evidence="2 3" id="KW-0732">Signal</keyword>
<sequence length="228" mass="25028">MQKATCAVLFMLVGAGTVQAGETGSGWYAAARMGYSANVLNDVRGFEEFDGEGQSVKLGDSNTTRRFMGSLALGYALSPGWRVEAEYVLPSTARFRKSTTEPDLGGKEVSAQTYTNRAQRLMFNVYRDFSITERFSVYGQLGLGLAINRASGQLRVLEQRIEMKPLRRNRLAWTVGVGASYALNPALTLDAGYRYTRLGESSTGTSRDNHLRARGVSGELYAGLRYAF</sequence>
<feature type="domain" description="Outer membrane protein beta-barrel" evidence="4">
    <location>
        <begin position="7"/>
        <end position="206"/>
    </location>
</feature>
<name>A0A157R443_9BORD</name>
<evidence type="ECO:0000313" key="6">
    <source>
        <dbReference type="Proteomes" id="UP000076825"/>
    </source>
</evidence>
<feature type="signal peptide" evidence="3">
    <location>
        <begin position="1"/>
        <end position="20"/>
    </location>
</feature>
<dbReference type="PATRIC" id="fig|123899.6.peg.3495"/>
<reference evidence="5 6" key="1">
    <citation type="submission" date="2016-04" db="EMBL/GenBank/DDBJ databases">
        <authorList>
            <consortium name="Pathogen Informatics"/>
        </authorList>
    </citation>
    <scope>NUCLEOTIDE SEQUENCE [LARGE SCALE GENOMIC DNA]</scope>
    <source>
        <strain evidence="5 6">H044680328</strain>
    </source>
</reference>
<evidence type="ECO:0000256" key="1">
    <source>
        <dbReference type="ARBA" id="ARBA00004442"/>
    </source>
</evidence>
<dbReference type="RefSeq" id="WP_033534828.1">
    <property type="nucleotide sequence ID" value="NZ_CP016340.1"/>
</dbReference>
<evidence type="ECO:0000313" key="5">
    <source>
        <dbReference type="EMBL" id="SAI73013.1"/>
    </source>
</evidence>
<evidence type="ECO:0000256" key="3">
    <source>
        <dbReference type="SAM" id="SignalP"/>
    </source>
</evidence>
<dbReference type="InterPro" id="IPR011250">
    <property type="entry name" value="OMP/PagP_B-barrel"/>
</dbReference>
<proteinExistence type="predicted"/>
<dbReference type="SUPFAM" id="SSF56925">
    <property type="entry name" value="OMPA-like"/>
    <property type="match status" value="1"/>
</dbReference>
<dbReference type="Pfam" id="PF13505">
    <property type="entry name" value="OMP_b-brl"/>
    <property type="match status" value="1"/>
</dbReference>